<dbReference type="RefSeq" id="WP_093841520.1">
    <property type="nucleotide sequence ID" value="NZ_FOLM01000024.1"/>
</dbReference>
<dbReference type="CDD" id="cd16936">
    <property type="entry name" value="HATPase_RsbW-like"/>
    <property type="match status" value="1"/>
</dbReference>
<dbReference type="PANTHER" id="PTHR35526">
    <property type="entry name" value="ANTI-SIGMA-F FACTOR RSBW-RELATED"/>
    <property type="match status" value="1"/>
</dbReference>
<protein>
    <submittedName>
        <fullName evidence="3">Anti-sigma regulatory factor (Ser/Thr protein kinase)</fullName>
    </submittedName>
</protein>
<proteinExistence type="predicted"/>
<dbReference type="AlphaFoldDB" id="A0A1I1URA3"/>
<keyword evidence="1" id="KW-0723">Serine/threonine-protein kinase</keyword>
<dbReference type="STRING" id="910347.SAMN05421773_12469"/>
<dbReference type="GO" id="GO:0004674">
    <property type="term" value="F:protein serine/threonine kinase activity"/>
    <property type="evidence" value="ECO:0007669"/>
    <property type="project" value="UniProtKB-KW"/>
</dbReference>
<gene>
    <name evidence="3" type="ORF">SAMN05421773_12469</name>
</gene>
<dbReference type="InterPro" id="IPR050267">
    <property type="entry name" value="Anti-sigma-factor_SerPK"/>
</dbReference>
<keyword evidence="4" id="KW-1185">Reference proteome</keyword>
<reference evidence="3 4" key="1">
    <citation type="submission" date="2016-10" db="EMBL/GenBank/DDBJ databases">
        <authorList>
            <person name="de Groot N.N."/>
        </authorList>
    </citation>
    <scope>NUCLEOTIDE SEQUENCE [LARGE SCALE GENOMIC DNA]</scope>
    <source>
        <strain evidence="3 4">CGMCC 4.5739</strain>
    </source>
</reference>
<sequence>MSVLLVEVVRQCRIALPAIRAEDIGPVRRIVRAHLEMWGKLSLCDLAELGISELLANVHRHTPGDCELLVRETSDGILVSVTDFDERLPTLDRPDDEAESGRGLYLLSGLVDQMAVEPLLYGKQIWFRLRHATAGCLREGTTG</sequence>
<dbReference type="Proteomes" id="UP000199207">
    <property type="component" value="Unassembled WGS sequence"/>
</dbReference>
<evidence type="ECO:0000256" key="1">
    <source>
        <dbReference type="ARBA" id="ARBA00022527"/>
    </source>
</evidence>
<keyword evidence="3" id="KW-0808">Transferase</keyword>
<accession>A0A1I1URA3</accession>
<dbReference type="EMBL" id="FOLM01000024">
    <property type="protein sequence ID" value="SFD70510.1"/>
    <property type="molecule type" value="Genomic_DNA"/>
</dbReference>
<dbReference type="InterPro" id="IPR036890">
    <property type="entry name" value="HATPase_C_sf"/>
</dbReference>
<evidence type="ECO:0000313" key="4">
    <source>
        <dbReference type="Proteomes" id="UP000199207"/>
    </source>
</evidence>
<dbReference type="Gene3D" id="3.30.565.10">
    <property type="entry name" value="Histidine kinase-like ATPase, C-terminal domain"/>
    <property type="match status" value="1"/>
</dbReference>
<organism evidence="3 4">
    <name type="scientific">Streptomyces aidingensis</name>
    <dbReference type="NCBI Taxonomy" id="910347"/>
    <lineage>
        <taxon>Bacteria</taxon>
        <taxon>Bacillati</taxon>
        <taxon>Actinomycetota</taxon>
        <taxon>Actinomycetes</taxon>
        <taxon>Kitasatosporales</taxon>
        <taxon>Streptomycetaceae</taxon>
        <taxon>Streptomyces</taxon>
    </lineage>
</organism>
<dbReference type="Pfam" id="PF13581">
    <property type="entry name" value="HATPase_c_2"/>
    <property type="match status" value="1"/>
</dbReference>
<dbReference type="SUPFAM" id="SSF55874">
    <property type="entry name" value="ATPase domain of HSP90 chaperone/DNA topoisomerase II/histidine kinase"/>
    <property type="match status" value="1"/>
</dbReference>
<keyword evidence="3" id="KW-0418">Kinase</keyword>
<feature type="domain" description="Histidine kinase/HSP90-like ATPase" evidence="2">
    <location>
        <begin position="21"/>
        <end position="126"/>
    </location>
</feature>
<name>A0A1I1URA3_9ACTN</name>
<dbReference type="PANTHER" id="PTHR35526:SF3">
    <property type="entry name" value="ANTI-SIGMA-F FACTOR RSBW"/>
    <property type="match status" value="1"/>
</dbReference>
<evidence type="ECO:0000259" key="2">
    <source>
        <dbReference type="Pfam" id="PF13581"/>
    </source>
</evidence>
<dbReference type="OrthoDB" id="4301723at2"/>
<evidence type="ECO:0000313" key="3">
    <source>
        <dbReference type="EMBL" id="SFD70510.1"/>
    </source>
</evidence>
<dbReference type="InterPro" id="IPR003594">
    <property type="entry name" value="HATPase_dom"/>
</dbReference>